<dbReference type="Pfam" id="PF04055">
    <property type="entry name" value="Radical_SAM"/>
    <property type="match status" value="1"/>
</dbReference>
<accession>A0A0G3GAB4</accession>
<evidence type="ECO:0000256" key="8">
    <source>
        <dbReference type="HAMAP-Rule" id="MF_00917"/>
    </source>
</evidence>
<dbReference type="CDD" id="cd01335">
    <property type="entry name" value="Radical_SAM"/>
    <property type="match status" value="1"/>
</dbReference>
<dbReference type="GO" id="GO:0051539">
    <property type="term" value="F:4 iron, 4 sulfur cluster binding"/>
    <property type="evidence" value="ECO:0007669"/>
    <property type="project" value="UniProtKB-UniRule"/>
</dbReference>
<feature type="binding site" evidence="8">
    <location>
        <position position="91"/>
    </location>
    <ligand>
        <name>S-adenosyl-L-methionine</name>
        <dbReference type="ChEBI" id="CHEBI:59789"/>
    </ligand>
</feature>
<evidence type="ECO:0000256" key="1">
    <source>
        <dbReference type="ARBA" id="ARBA00022485"/>
    </source>
</evidence>
<dbReference type="GO" id="GO:1904047">
    <property type="term" value="F:S-adenosyl-L-methionine binding"/>
    <property type="evidence" value="ECO:0007669"/>
    <property type="project" value="UniProtKB-UniRule"/>
</dbReference>
<name>A0A0G3GAB4_9GAMM</name>
<dbReference type="OrthoDB" id="9792276at2"/>
<dbReference type="EC" id="4.3.99.3" evidence="8"/>
<comment type="pathway">
    <text evidence="8">Purine metabolism; 7-cyano-7-deazaguanine biosynthesis.</text>
</comment>
<keyword evidence="7 8" id="KW-0456">Lyase</keyword>
<comment type="similarity">
    <text evidence="8">Belongs to the radical SAM superfamily. 7-carboxy-7-deazaguanine synthase family.</text>
</comment>
<dbReference type="SUPFAM" id="SSF102114">
    <property type="entry name" value="Radical SAM enzymes"/>
    <property type="match status" value="1"/>
</dbReference>
<feature type="binding site" evidence="8">
    <location>
        <begin position="56"/>
        <end position="58"/>
    </location>
    <ligand>
        <name>S-adenosyl-L-methionine</name>
        <dbReference type="ChEBI" id="CHEBI:59789"/>
    </ligand>
</feature>
<keyword evidence="6 8" id="KW-0411">Iron-sulfur</keyword>
<dbReference type="PROSITE" id="PS51918">
    <property type="entry name" value="RADICAL_SAM"/>
    <property type="match status" value="1"/>
</dbReference>
<feature type="binding site" evidence="8">
    <location>
        <begin position="31"/>
        <end position="33"/>
    </location>
    <ligand>
        <name>substrate</name>
    </ligand>
</feature>
<dbReference type="STRING" id="106634.TVD_10375"/>
<gene>
    <name evidence="8" type="primary">queE</name>
    <name evidence="10" type="ORF">TVD_10375</name>
</gene>
<dbReference type="KEGG" id="tvr:TVD_10375"/>
<comment type="cofactor">
    <cofactor evidence="8">
        <name>[4Fe-4S] cluster</name>
        <dbReference type="ChEBI" id="CHEBI:49883"/>
    </cofactor>
    <text evidence="8">Binds 1 [4Fe-4S] cluster. The cluster is coordinated with 3 cysteines and an exchangeable S-adenosyl-L-methionine.</text>
</comment>
<dbReference type="Proteomes" id="UP000064201">
    <property type="component" value="Chromosome"/>
</dbReference>
<keyword evidence="4 8" id="KW-0460">Magnesium</keyword>
<dbReference type="InterPro" id="IPR013785">
    <property type="entry name" value="Aldolase_TIM"/>
</dbReference>
<keyword evidence="5 8" id="KW-0408">Iron</keyword>
<proteinExistence type="inferred from homology"/>
<dbReference type="UniPathway" id="UPA00391"/>
<evidence type="ECO:0000259" key="9">
    <source>
        <dbReference type="PROSITE" id="PS51918"/>
    </source>
</evidence>
<feature type="binding site" evidence="8">
    <location>
        <position position="89"/>
    </location>
    <ligand>
        <name>substrate</name>
    </ligand>
</feature>
<feature type="binding site" evidence="8">
    <location>
        <position position="59"/>
    </location>
    <ligand>
        <name>Mg(2+)</name>
        <dbReference type="ChEBI" id="CHEBI:18420"/>
    </ligand>
</feature>
<keyword evidence="3 8" id="KW-0479">Metal-binding</keyword>
<dbReference type="PATRIC" id="fig|106634.4.peg.2120"/>
<evidence type="ECO:0000313" key="11">
    <source>
        <dbReference type="Proteomes" id="UP000064201"/>
    </source>
</evidence>
<evidence type="ECO:0000256" key="4">
    <source>
        <dbReference type="ARBA" id="ARBA00022842"/>
    </source>
</evidence>
<dbReference type="GO" id="GO:0016840">
    <property type="term" value="F:carbon-nitrogen lyase activity"/>
    <property type="evidence" value="ECO:0007669"/>
    <property type="project" value="UniProtKB-UniRule"/>
</dbReference>
<keyword evidence="1 8" id="KW-0004">4Fe-4S</keyword>
<reference evidence="10 11" key="1">
    <citation type="submission" date="2015-04" db="EMBL/GenBank/DDBJ databases">
        <title>Complete Sequence for the Genome of the Thioalkalivibrio versutus D301.</title>
        <authorList>
            <person name="Mu T."/>
            <person name="Zhou J."/>
            <person name="Xu X."/>
        </authorList>
    </citation>
    <scope>NUCLEOTIDE SEQUENCE [LARGE SCALE GENOMIC DNA]</scope>
    <source>
        <strain evidence="10 11">D301</strain>
    </source>
</reference>
<protein>
    <recommendedName>
        <fullName evidence="8">7-carboxy-7-deazaguanine synthase</fullName>
        <shortName evidence="8">CDG synthase</shortName>
        <ecNumber evidence="8">4.3.99.3</ecNumber>
    </recommendedName>
    <alternativeName>
        <fullName evidence="8">Queuosine biosynthesis protein QueE</fullName>
    </alternativeName>
</protein>
<comment type="caution">
    <text evidence="8">Lacks conserved residue(s) required for the propagation of feature annotation.</text>
</comment>
<evidence type="ECO:0000256" key="2">
    <source>
        <dbReference type="ARBA" id="ARBA00022691"/>
    </source>
</evidence>
<comment type="subunit">
    <text evidence="8">Homodimer.</text>
</comment>
<dbReference type="Gene3D" id="3.20.20.70">
    <property type="entry name" value="Aldolase class I"/>
    <property type="match status" value="1"/>
</dbReference>
<dbReference type="AlphaFoldDB" id="A0A0G3GAB4"/>
<dbReference type="SFLD" id="SFLDS00029">
    <property type="entry name" value="Radical_SAM"/>
    <property type="match status" value="1"/>
</dbReference>
<dbReference type="PANTHER" id="PTHR42836:SF1">
    <property type="entry name" value="7-CARBOXY-7-DEAZAGUANINE SYNTHASE"/>
    <property type="match status" value="1"/>
</dbReference>
<dbReference type="GO" id="GO:0008616">
    <property type="term" value="P:tRNA queuosine(34) biosynthetic process"/>
    <property type="evidence" value="ECO:0007669"/>
    <property type="project" value="UniProtKB-UniRule"/>
</dbReference>
<dbReference type="EMBL" id="CP011367">
    <property type="protein sequence ID" value="AKJ95736.1"/>
    <property type="molecule type" value="Genomic_DNA"/>
</dbReference>
<evidence type="ECO:0000256" key="7">
    <source>
        <dbReference type="ARBA" id="ARBA00023239"/>
    </source>
</evidence>
<organism evidence="10 11">
    <name type="scientific">Thioalkalivibrio versutus</name>
    <dbReference type="NCBI Taxonomy" id="106634"/>
    <lineage>
        <taxon>Bacteria</taxon>
        <taxon>Pseudomonadati</taxon>
        <taxon>Pseudomonadota</taxon>
        <taxon>Gammaproteobacteria</taxon>
        <taxon>Chromatiales</taxon>
        <taxon>Ectothiorhodospiraceae</taxon>
        <taxon>Thioalkalivibrio</taxon>
    </lineage>
</organism>
<feature type="binding site" evidence="8">
    <location>
        <position position="57"/>
    </location>
    <ligand>
        <name>[4Fe-4S] cluster</name>
        <dbReference type="ChEBI" id="CHEBI:49883"/>
        <note>4Fe-4S-S-AdoMet</note>
    </ligand>
</feature>
<dbReference type="PANTHER" id="PTHR42836">
    <property type="entry name" value="7-CARBOXY-7-DEAZAGUANINE SYNTHASE"/>
    <property type="match status" value="1"/>
</dbReference>
<dbReference type="InterPro" id="IPR024924">
    <property type="entry name" value="7-CO-7-deazaguanine_synth-like"/>
</dbReference>
<evidence type="ECO:0000313" key="10">
    <source>
        <dbReference type="EMBL" id="AKJ95736.1"/>
    </source>
</evidence>
<dbReference type="NCBIfam" id="TIGR04349">
    <property type="entry name" value="rSAM_QueE_gams"/>
    <property type="match status" value="1"/>
</dbReference>
<evidence type="ECO:0000256" key="3">
    <source>
        <dbReference type="ARBA" id="ARBA00022723"/>
    </source>
</evidence>
<dbReference type="PIRSF" id="PIRSF000370">
    <property type="entry name" value="QueE"/>
    <property type="match status" value="1"/>
</dbReference>
<evidence type="ECO:0000256" key="5">
    <source>
        <dbReference type="ARBA" id="ARBA00023004"/>
    </source>
</evidence>
<keyword evidence="2 8" id="KW-0949">S-adenosyl-L-methionine</keyword>
<dbReference type="InterPro" id="IPR027621">
    <property type="entry name" value="rSAM_QueE_gams"/>
</dbReference>
<feature type="binding site" evidence="8">
    <location>
        <position position="46"/>
    </location>
    <ligand>
        <name>substrate</name>
    </ligand>
</feature>
<comment type="function">
    <text evidence="8">Catalyzes the complex heterocyclic radical-mediated conversion of 6-carboxy-5,6,7,8-tetrahydropterin (CPH4) to 7-carboxy-7-deazaguanine (CDG), a step common to the biosynthetic pathways of all 7-deazapurine-containing compounds.</text>
</comment>
<evidence type="ECO:0000256" key="6">
    <source>
        <dbReference type="ARBA" id="ARBA00023014"/>
    </source>
</evidence>
<keyword evidence="11" id="KW-1185">Reference proteome</keyword>
<dbReference type="HAMAP" id="MF_00917">
    <property type="entry name" value="QueE"/>
    <property type="match status" value="1"/>
</dbReference>
<comment type="catalytic activity">
    <reaction evidence="8">
        <text>6-carboxy-5,6,7,8-tetrahydropterin + H(+) = 7-carboxy-7-carbaguanine + NH4(+)</text>
        <dbReference type="Rhea" id="RHEA:27974"/>
        <dbReference type="ChEBI" id="CHEBI:15378"/>
        <dbReference type="ChEBI" id="CHEBI:28938"/>
        <dbReference type="ChEBI" id="CHEBI:61032"/>
        <dbReference type="ChEBI" id="CHEBI:61036"/>
        <dbReference type="EC" id="4.3.99.3"/>
    </reaction>
</comment>
<dbReference type="GO" id="GO:0000287">
    <property type="term" value="F:magnesium ion binding"/>
    <property type="evidence" value="ECO:0007669"/>
    <property type="project" value="UniProtKB-UniRule"/>
</dbReference>
<sequence length="231" mass="25337">MTTDTLRDARGAGVIDPAAVRLRITEMFVSLQGEAAQVGWPTAFVRLTGCPLRCRWCDSEYAFEGGEALMLATILDWVGRAGVRHVCVTGGEPLAQPGCLPLLEGLCDAGFSVSLETSGAMEIAGVDPRVAIVMDWKAPASQEAARNRPENIPRLKAGDQLKFVLAGREDFDWARAELERLGLAPEVEVLFSPVYDELEPRALADWIIAERLPVRFQVQLHKLLWGDQPGR</sequence>
<dbReference type="InterPro" id="IPR058240">
    <property type="entry name" value="rSAM_sf"/>
</dbReference>
<feature type="domain" description="Radical SAM core" evidence="9">
    <location>
        <begin position="37"/>
        <end position="227"/>
    </location>
</feature>
<feature type="binding site" evidence="8">
    <location>
        <position position="54"/>
    </location>
    <ligand>
        <name>[4Fe-4S] cluster</name>
        <dbReference type="ChEBI" id="CHEBI:49883"/>
        <note>4Fe-4S-S-AdoMet</note>
    </ligand>
</feature>
<feature type="binding site" evidence="8">
    <location>
        <position position="50"/>
    </location>
    <ligand>
        <name>[4Fe-4S] cluster</name>
        <dbReference type="ChEBI" id="CHEBI:49883"/>
        <note>4Fe-4S-S-AdoMet</note>
    </ligand>
</feature>
<comment type="cofactor">
    <cofactor evidence="8">
        <name>S-adenosyl-L-methionine</name>
        <dbReference type="ChEBI" id="CHEBI:59789"/>
    </cofactor>
    <text evidence="8">Binds 1 S-adenosyl-L-methionine per subunit.</text>
</comment>
<comment type="cofactor">
    <cofactor evidence="8">
        <name>Mg(2+)</name>
        <dbReference type="ChEBI" id="CHEBI:18420"/>
    </cofactor>
</comment>
<dbReference type="InterPro" id="IPR007197">
    <property type="entry name" value="rSAM"/>
</dbReference>
<keyword evidence="8" id="KW-0671">Queuosine biosynthesis</keyword>
<dbReference type="RefSeq" id="WP_047251559.1">
    <property type="nucleotide sequence ID" value="NZ_CP011367.1"/>
</dbReference>